<evidence type="ECO:0000313" key="1">
    <source>
        <dbReference type="EMBL" id="MBV6323616.1"/>
    </source>
</evidence>
<organism evidence="1 2">
    <name type="scientific">Duganella violaceipulchra</name>
    <dbReference type="NCBI Taxonomy" id="2849652"/>
    <lineage>
        <taxon>Bacteria</taxon>
        <taxon>Pseudomonadati</taxon>
        <taxon>Pseudomonadota</taxon>
        <taxon>Betaproteobacteria</taxon>
        <taxon>Burkholderiales</taxon>
        <taxon>Oxalobacteraceae</taxon>
        <taxon>Telluria group</taxon>
        <taxon>Duganella</taxon>
    </lineage>
</organism>
<proteinExistence type="predicted"/>
<dbReference type="InterPro" id="IPR007460">
    <property type="entry name" value="BrnT_toxin"/>
</dbReference>
<comment type="caution">
    <text evidence="1">The sequence shown here is derived from an EMBL/GenBank/DDBJ whole genome shotgun (WGS) entry which is preliminary data.</text>
</comment>
<dbReference type="Proteomes" id="UP001155901">
    <property type="component" value="Unassembled WGS sequence"/>
</dbReference>
<dbReference type="RefSeq" id="WP_217944348.1">
    <property type="nucleotide sequence ID" value="NZ_JAHTGR010000012.1"/>
</dbReference>
<dbReference type="Pfam" id="PF04365">
    <property type="entry name" value="BrnT_toxin"/>
    <property type="match status" value="1"/>
</dbReference>
<gene>
    <name evidence="1" type="ORF">KVP70_22015</name>
</gene>
<dbReference type="AlphaFoldDB" id="A0AA41HG94"/>
<protein>
    <submittedName>
        <fullName evidence="1">BrnT family toxin</fullName>
    </submittedName>
</protein>
<accession>A0AA41HG94</accession>
<dbReference type="EMBL" id="JAHTGR010000012">
    <property type="protein sequence ID" value="MBV6323616.1"/>
    <property type="molecule type" value="Genomic_DNA"/>
</dbReference>
<name>A0AA41HG94_9BURK</name>
<evidence type="ECO:0000313" key="2">
    <source>
        <dbReference type="Proteomes" id="UP001155901"/>
    </source>
</evidence>
<reference evidence="1" key="1">
    <citation type="submission" date="2021-07" db="EMBL/GenBank/DDBJ databases">
        <title>Characterization of violacein-producing bacteria and related species.</title>
        <authorList>
            <person name="Wilson H.S."/>
            <person name="De Leon M.E."/>
        </authorList>
    </citation>
    <scope>NUCLEOTIDE SEQUENCE</scope>
    <source>
        <strain evidence="1">HSC-15S17</strain>
    </source>
</reference>
<sequence length="91" mass="10546">MTTYAWDEAKRLSNLRKHGLDFADAATILDGDSATKEDTRFNYPERRFNTLGYLQGKSVVVTYTEEEDVIRIISFRKASRRERVGQRGEAR</sequence>